<keyword evidence="1" id="KW-1133">Transmembrane helix</keyword>
<keyword evidence="1" id="KW-0812">Transmembrane</keyword>
<sequence>MGIAKYIKLAGLLIAVAAANIVVLSPGFIGLRLDGTPLSAALGVALLLASSLILAYGCYSLLFQPPIALPLKRIETHEDYAEALSHFRRVKALESDIALALDQLDRIRKRLGTLLTVVNQRFDAGELSHRKFSSVILEVEKLFYLNIRSLLNRLSVFDESEFERVMGRNSGRFPPKLLQEKRNVYNDYLSFVKSSLGANEEILLKLDKLLLEISRLDSFEFQDIEGMPCMQEIDSLIRQTKYYKP</sequence>
<evidence type="ECO:0008006" key="4">
    <source>
        <dbReference type="Google" id="ProtNLM"/>
    </source>
</evidence>
<keyword evidence="3" id="KW-1185">Reference proteome</keyword>
<dbReference type="Proteomes" id="UP001595755">
    <property type="component" value="Unassembled WGS sequence"/>
</dbReference>
<organism evidence="2 3">
    <name type="scientific">Cohnella boryungensis</name>
    <dbReference type="NCBI Taxonomy" id="768479"/>
    <lineage>
        <taxon>Bacteria</taxon>
        <taxon>Bacillati</taxon>
        <taxon>Bacillota</taxon>
        <taxon>Bacilli</taxon>
        <taxon>Bacillales</taxon>
        <taxon>Paenibacillaceae</taxon>
        <taxon>Cohnella</taxon>
    </lineage>
</organism>
<keyword evidence="1" id="KW-0472">Membrane</keyword>
<accession>A0ABV8S9U5</accession>
<gene>
    <name evidence="2" type="ORF">ACFO1S_09030</name>
</gene>
<reference evidence="3" key="1">
    <citation type="journal article" date="2019" name="Int. J. Syst. Evol. Microbiol.">
        <title>The Global Catalogue of Microorganisms (GCM) 10K type strain sequencing project: providing services to taxonomists for standard genome sequencing and annotation.</title>
        <authorList>
            <consortium name="The Broad Institute Genomics Platform"/>
            <consortium name="The Broad Institute Genome Sequencing Center for Infectious Disease"/>
            <person name="Wu L."/>
            <person name="Ma J."/>
        </authorList>
    </citation>
    <scope>NUCLEOTIDE SEQUENCE [LARGE SCALE GENOMIC DNA]</scope>
    <source>
        <strain evidence="3">CGMCC 4.1641</strain>
    </source>
</reference>
<evidence type="ECO:0000256" key="1">
    <source>
        <dbReference type="SAM" id="Phobius"/>
    </source>
</evidence>
<feature type="transmembrane region" description="Helical" evidence="1">
    <location>
        <begin position="41"/>
        <end position="63"/>
    </location>
</feature>
<feature type="transmembrane region" description="Helical" evidence="1">
    <location>
        <begin position="9"/>
        <end position="29"/>
    </location>
</feature>
<protein>
    <recommendedName>
        <fullName evidence="4">5-bromo-4-chloroindolyl phosphate hydrolysis protein</fullName>
    </recommendedName>
</protein>
<dbReference type="RefSeq" id="WP_204602692.1">
    <property type="nucleotide sequence ID" value="NZ_JBHSED010000013.1"/>
</dbReference>
<evidence type="ECO:0000313" key="2">
    <source>
        <dbReference type="EMBL" id="MFC4303597.1"/>
    </source>
</evidence>
<evidence type="ECO:0000313" key="3">
    <source>
        <dbReference type="Proteomes" id="UP001595755"/>
    </source>
</evidence>
<dbReference type="EMBL" id="JBHSED010000013">
    <property type="protein sequence ID" value="MFC4303597.1"/>
    <property type="molecule type" value="Genomic_DNA"/>
</dbReference>
<comment type="caution">
    <text evidence="2">The sequence shown here is derived from an EMBL/GenBank/DDBJ whole genome shotgun (WGS) entry which is preliminary data.</text>
</comment>
<proteinExistence type="predicted"/>
<name>A0ABV8S9U5_9BACL</name>